<gene>
    <name evidence="1" type="ORF">MENTE1834_LOCUS4310</name>
</gene>
<organism evidence="1 2">
    <name type="scientific">Meloidogyne enterolobii</name>
    <name type="common">Root-knot nematode worm</name>
    <name type="synonym">Meloidogyne mayaguensis</name>
    <dbReference type="NCBI Taxonomy" id="390850"/>
    <lineage>
        <taxon>Eukaryota</taxon>
        <taxon>Metazoa</taxon>
        <taxon>Ecdysozoa</taxon>
        <taxon>Nematoda</taxon>
        <taxon>Chromadorea</taxon>
        <taxon>Rhabditida</taxon>
        <taxon>Tylenchina</taxon>
        <taxon>Tylenchomorpha</taxon>
        <taxon>Tylenchoidea</taxon>
        <taxon>Meloidogynidae</taxon>
        <taxon>Meloidogyninae</taxon>
        <taxon>Meloidogyne</taxon>
    </lineage>
</organism>
<evidence type="ECO:0000313" key="1">
    <source>
        <dbReference type="EMBL" id="CAK5020020.1"/>
    </source>
</evidence>
<name>A0ACB0XVS3_MELEN</name>
<dbReference type="Proteomes" id="UP001497535">
    <property type="component" value="Unassembled WGS sequence"/>
</dbReference>
<keyword evidence="2" id="KW-1185">Reference proteome</keyword>
<evidence type="ECO:0000313" key="2">
    <source>
        <dbReference type="Proteomes" id="UP001497535"/>
    </source>
</evidence>
<protein>
    <submittedName>
        <fullName evidence="1">Uncharacterized protein</fullName>
    </submittedName>
</protein>
<comment type="caution">
    <text evidence="1">The sequence shown here is derived from an EMBL/GenBank/DDBJ whole genome shotgun (WGS) entry which is preliminary data.</text>
</comment>
<proteinExistence type="predicted"/>
<reference evidence="1" key="1">
    <citation type="submission" date="2023-11" db="EMBL/GenBank/DDBJ databases">
        <authorList>
            <person name="Poullet M."/>
        </authorList>
    </citation>
    <scope>NUCLEOTIDE SEQUENCE</scope>
    <source>
        <strain evidence="1">E1834</strain>
    </source>
</reference>
<accession>A0ACB0XVS3</accession>
<dbReference type="EMBL" id="CAVMJV010000003">
    <property type="protein sequence ID" value="CAK5020020.1"/>
    <property type="molecule type" value="Genomic_DNA"/>
</dbReference>
<sequence>MVRDLSSLIIFILSFGILSTSLFWERAVIAQQPDPQAFWLKPVAIGSDNYMPLKDVTGIDFANLFGGIGGGRKK</sequence>